<dbReference type="AlphaFoldDB" id="A0A1J6I3G8"/>
<protein>
    <recommendedName>
        <fullName evidence="3">Wound-responsive family protein</fullName>
    </recommendedName>
</protein>
<dbReference type="EMBL" id="MJEQ01037190">
    <property type="protein sequence ID" value="OIS99065.1"/>
    <property type="molecule type" value="Genomic_DNA"/>
</dbReference>
<accession>A0A1J6I3G8</accession>
<proteinExistence type="predicted"/>
<dbReference type="PANTHER" id="PTHR33090">
    <property type="entry name" value="DUF3774 DOMAIN PROTEIN-RELATED"/>
    <property type="match status" value="1"/>
</dbReference>
<evidence type="ECO:0008006" key="3">
    <source>
        <dbReference type="Google" id="ProtNLM"/>
    </source>
</evidence>
<gene>
    <name evidence="1" type="ORF">A4A49_20337</name>
</gene>
<dbReference type="OMA" id="CEENMRK"/>
<comment type="caution">
    <text evidence="1">The sequence shown here is derived from an EMBL/GenBank/DDBJ whole genome shotgun (WGS) entry which is preliminary data.</text>
</comment>
<dbReference type="Proteomes" id="UP000187609">
    <property type="component" value="Unassembled WGS sequence"/>
</dbReference>
<organism evidence="1 2">
    <name type="scientific">Nicotiana attenuata</name>
    <name type="common">Coyote tobacco</name>
    <dbReference type="NCBI Taxonomy" id="49451"/>
    <lineage>
        <taxon>Eukaryota</taxon>
        <taxon>Viridiplantae</taxon>
        <taxon>Streptophyta</taxon>
        <taxon>Embryophyta</taxon>
        <taxon>Tracheophyta</taxon>
        <taxon>Spermatophyta</taxon>
        <taxon>Magnoliopsida</taxon>
        <taxon>eudicotyledons</taxon>
        <taxon>Gunneridae</taxon>
        <taxon>Pentapetalae</taxon>
        <taxon>asterids</taxon>
        <taxon>lamiids</taxon>
        <taxon>Solanales</taxon>
        <taxon>Solanaceae</taxon>
        <taxon>Nicotianoideae</taxon>
        <taxon>Nicotianeae</taxon>
        <taxon>Nicotiana</taxon>
    </lineage>
</organism>
<evidence type="ECO:0000313" key="2">
    <source>
        <dbReference type="Proteomes" id="UP000187609"/>
    </source>
</evidence>
<name>A0A1J6I3G8_NICAT</name>
<dbReference type="Pfam" id="PF12609">
    <property type="entry name" value="DUF3774"/>
    <property type="match status" value="1"/>
</dbReference>
<sequence length="94" mass="10336">MTAVAAAATKRSTWIVAVSIGAIEALKDQGFARWTYTFRSLHQHAKTNLLSASSSSPASTVSEFSGKIMRPEMREESLNKVMNLSCWGPNTIRF</sequence>
<keyword evidence="2" id="KW-1185">Reference proteome</keyword>
<dbReference type="Gramene" id="OIS99065">
    <property type="protein sequence ID" value="OIS99065"/>
    <property type="gene ID" value="A4A49_20337"/>
</dbReference>
<dbReference type="STRING" id="49451.A0A1J6I3G8"/>
<reference evidence="1" key="1">
    <citation type="submission" date="2016-11" db="EMBL/GenBank/DDBJ databases">
        <title>The genome of Nicotiana attenuata.</title>
        <authorList>
            <person name="Xu S."/>
            <person name="Brockmoeller T."/>
            <person name="Gaquerel E."/>
            <person name="Navarro A."/>
            <person name="Kuhl H."/>
            <person name="Gase K."/>
            <person name="Ling Z."/>
            <person name="Zhou W."/>
            <person name="Kreitzer C."/>
            <person name="Stanke M."/>
            <person name="Tang H."/>
            <person name="Lyons E."/>
            <person name="Pandey P."/>
            <person name="Pandey S.P."/>
            <person name="Timmermann B."/>
            <person name="Baldwin I.T."/>
        </authorList>
    </citation>
    <scope>NUCLEOTIDE SEQUENCE [LARGE SCALE GENOMIC DNA]</scope>
    <source>
        <strain evidence="1">UT</strain>
    </source>
</reference>
<dbReference type="InterPro" id="IPR022251">
    <property type="entry name" value="DUF3774_wound-induced"/>
</dbReference>
<evidence type="ECO:0000313" key="1">
    <source>
        <dbReference type="EMBL" id="OIS99065.1"/>
    </source>
</evidence>